<keyword evidence="1" id="KW-1133">Transmembrane helix</keyword>
<organism evidence="2 3">
    <name type="scientific">Agrilutibacter solisilvae</name>
    <dbReference type="NCBI Taxonomy" id="2763317"/>
    <lineage>
        <taxon>Bacteria</taxon>
        <taxon>Pseudomonadati</taxon>
        <taxon>Pseudomonadota</taxon>
        <taxon>Gammaproteobacteria</taxon>
        <taxon>Lysobacterales</taxon>
        <taxon>Lysobacteraceae</taxon>
        <taxon>Agrilutibacter</taxon>
    </lineage>
</organism>
<gene>
    <name evidence="2" type="ORF">I8J32_009850</name>
</gene>
<dbReference type="AlphaFoldDB" id="A0A975ARM3"/>
<feature type="transmembrane region" description="Helical" evidence="1">
    <location>
        <begin position="85"/>
        <end position="113"/>
    </location>
</feature>
<protein>
    <submittedName>
        <fullName evidence="2">Uncharacterized protein</fullName>
    </submittedName>
</protein>
<feature type="transmembrane region" description="Helical" evidence="1">
    <location>
        <begin position="25"/>
        <end position="45"/>
    </location>
</feature>
<feature type="transmembrane region" description="Helical" evidence="1">
    <location>
        <begin position="57"/>
        <end position="78"/>
    </location>
</feature>
<sequence>MDSSLPNPYAAPVAPAASPLPLDRVGIRFGLVFCLPLYVLLAVTASELLTRGNFRDLPAIAALVVLCVAVCGCGWWWAVKARGGFGWFLVTGAVQGVALTVLALMCLLGFLSVGGGFNFSYLSGIWDFFFITPFLTAWLMVMGALVRWRVRVLQRRLARAAG</sequence>
<feature type="transmembrane region" description="Helical" evidence="1">
    <location>
        <begin position="125"/>
        <end position="146"/>
    </location>
</feature>
<evidence type="ECO:0000313" key="3">
    <source>
        <dbReference type="Proteomes" id="UP000639274"/>
    </source>
</evidence>
<dbReference type="Proteomes" id="UP000639274">
    <property type="component" value="Chromosome"/>
</dbReference>
<dbReference type="EMBL" id="CP071518">
    <property type="protein sequence ID" value="QSX77110.1"/>
    <property type="molecule type" value="Genomic_DNA"/>
</dbReference>
<keyword evidence="3" id="KW-1185">Reference proteome</keyword>
<proteinExistence type="predicted"/>
<evidence type="ECO:0000313" key="2">
    <source>
        <dbReference type="EMBL" id="QSX77110.1"/>
    </source>
</evidence>
<keyword evidence="1" id="KW-0812">Transmembrane</keyword>
<name>A0A975ARM3_9GAMM</name>
<dbReference type="KEGG" id="lsf:I8J32_009850"/>
<reference evidence="2 3" key="1">
    <citation type="submission" date="2021-03" db="EMBL/GenBank/DDBJ databases">
        <title>Lysobacter sp. nov. isolated from soil of gangwondo yeongwol, south Korea.</title>
        <authorList>
            <person name="Kim K.R."/>
            <person name="Kim K.H."/>
            <person name="Jeon C.O."/>
        </authorList>
    </citation>
    <scope>NUCLEOTIDE SEQUENCE [LARGE SCALE GENOMIC DNA]</scope>
    <source>
        <strain evidence="2 3">R19</strain>
    </source>
</reference>
<dbReference type="RefSeq" id="WP_200611570.1">
    <property type="nucleotide sequence ID" value="NZ_CP071518.1"/>
</dbReference>
<accession>A0A975ARM3</accession>
<keyword evidence="1" id="KW-0472">Membrane</keyword>
<evidence type="ECO:0000256" key="1">
    <source>
        <dbReference type="SAM" id="Phobius"/>
    </source>
</evidence>